<dbReference type="EMBL" id="CADIKC010000017">
    <property type="protein sequence ID" value="CAB3743865.1"/>
    <property type="molecule type" value="Genomic_DNA"/>
</dbReference>
<organism evidence="1 2">
    <name type="scientific">Paraburkholderia sediminicola</name>
    <dbReference type="NCBI Taxonomy" id="458836"/>
    <lineage>
        <taxon>Bacteria</taxon>
        <taxon>Pseudomonadati</taxon>
        <taxon>Pseudomonadota</taxon>
        <taxon>Betaproteobacteria</taxon>
        <taxon>Burkholderiales</taxon>
        <taxon>Burkholderiaceae</taxon>
        <taxon>Paraburkholderia</taxon>
    </lineage>
</organism>
<reference evidence="1 2" key="1">
    <citation type="submission" date="2020-04" db="EMBL/GenBank/DDBJ databases">
        <authorList>
            <person name="De Canck E."/>
        </authorList>
    </citation>
    <scope>NUCLEOTIDE SEQUENCE [LARGE SCALE GENOMIC DNA]</scope>
    <source>
        <strain evidence="1 2">LMG 24238</strain>
    </source>
</reference>
<evidence type="ECO:0000313" key="2">
    <source>
        <dbReference type="Proteomes" id="UP000494255"/>
    </source>
</evidence>
<dbReference type="GeneID" id="97045708"/>
<evidence type="ECO:0000313" key="1">
    <source>
        <dbReference type="EMBL" id="CAB3743865.1"/>
    </source>
</evidence>
<protein>
    <submittedName>
        <fullName evidence="1">Uncharacterized protein</fullName>
    </submittedName>
</protein>
<sequence length="78" mass="8348">MEGRTIYAGADGLARLKVHMAVAWRDRKRGTGVGYSSEHFRGMVSGLALADALDATVPFGIAAFITDRGYAVEVPYSV</sequence>
<dbReference type="RefSeq" id="WP_175054553.1">
    <property type="nucleotide sequence ID" value="NZ_CADIKC010000017.1"/>
</dbReference>
<dbReference type="AlphaFoldDB" id="A0A6J5CTJ5"/>
<dbReference type="Proteomes" id="UP000494255">
    <property type="component" value="Unassembled WGS sequence"/>
</dbReference>
<name>A0A6J5CTJ5_9BURK</name>
<accession>A0A6J5CTJ5</accession>
<keyword evidence="2" id="KW-1185">Reference proteome</keyword>
<proteinExistence type="predicted"/>
<gene>
    <name evidence="1" type="ORF">LMG24238_07152</name>
</gene>